<protein>
    <submittedName>
        <fullName evidence="1">Uncharacterized protein</fullName>
    </submittedName>
</protein>
<reference evidence="1" key="1">
    <citation type="submission" date="2020-10" db="EMBL/GenBank/DDBJ databases">
        <authorList>
            <person name="Gilroy R."/>
        </authorList>
    </citation>
    <scope>NUCLEOTIDE SEQUENCE</scope>
    <source>
        <strain evidence="1">ChiW17-6978</strain>
    </source>
</reference>
<organism evidence="1 2">
    <name type="scientific">Candidatus Pelethenecus faecipullorum</name>
    <dbReference type="NCBI Taxonomy" id="2840900"/>
    <lineage>
        <taxon>Bacteria</taxon>
        <taxon>Bacillati</taxon>
        <taxon>Mycoplasmatota</taxon>
        <taxon>Mollicutes</taxon>
        <taxon>Candidatus Pelethenecus</taxon>
    </lineage>
</organism>
<evidence type="ECO:0000313" key="2">
    <source>
        <dbReference type="Proteomes" id="UP000886758"/>
    </source>
</evidence>
<dbReference type="Proteomes" id="UP000886758">
    <property type="component" value="Unassembled WGS sequence"/>
</dbReference>
<gene>
    <name evidence="1" type="ORF">IAD46_01780</name>
</gene>
<dbReference type="Gene3D" id="1.25.40.10">
    <property type="entry name" value="Tetratricopeptide repeat domain"/>
    <property type="match status" value="1"/>
</dbReference>
<reference evidence="1" key="2">
    <citation type="journal article" date="2021" name="PeerJ">
        <title>Extensive microbial diversity within the chicken gut microbiome revealed by metagenomics and culture.</title>
        <authorList>
            <person name="Gilroy R."/>
            <person name="Ravi A."/>
            <person name="Getino M."/>
            <person name="Pursley I."/>
            <person name="Horton D.L."/>
            <person name="Alikhan N.F."/>
            <person name="Baker D."/>
            <person name="Gharbi K."/>
            <person name="Hall N."/>
            <person name="Watson M."/>
            <person name="Adriaenssens E.M."/>
            <person name="Foster-Nyarko E."/>
            <person name="Jarju S."/>
            <person name="Secka A."/>
            <person name="Antonio M."/>
            <person name="Oren A."/>
            <person name="Chaudhuri R.R."/>
            <person name="La Ragione R."/>
            <person name="Hildebrand F."/>
            <person name="Pallen M.J."/>
        </authorList>
    </citation>
    <scope>NUCLEOTIDE SEQUENCE</scope>
    <source>
        <strain evidence="1">ChiW17-6978</strain>
    </source>
</reference>
<dbReference type="EMBL" id="DVLF01000058">
    <property type="protein sequence ID" value="HIT49735.1"/>
    <property type="molecule type" value="Genomic_DNA"/>
</dbReference>
<proteinExistence type="predicted"/>
<evidence type="ECO:0000313" key="1">
    <source>
        <dbReference type="EMBL" id="HIT49735.1"/>
    </source>
</evidence>
<name>A0A9D1GPZ8_9MOLU</name>
<comment type="caution">
    <text evidence="1">The sequence shown here is derived from an EMBL/GenBank/DDBJ whole genome shotgun (WGS) entry which is preliminary data.</text>
</comment>
<dbReference type="AlphaFoldDB" id="A0A9D1GPZ8"/>
<accession>A0A9D1GPZ8</accession>
<feature type="non-terminal residue" evidence="1">
    <location>
        <position position="1"/>
    </location>
</feature>
<dbReference type="InterPro" id="IPR011990">
    <property type="entry name" value="TPR-like_helical_dom_sf"/>
</dbReference>
<sequence>GISPSSYRRARKVEQKIGEAILEQLEKCFGFEPLTLEMINHAESFINRIYTNVVYKNFDTYEEDLKEAELLLTKKTLLHPILKLTYLFMLNAVNQDINALHCRYSKLYQEVSSYVSFFNQEIMKMYNLLYLSYEPILTREVSGKEYDDHGLSYYVLASRKFIKGEYIESLYFCNRAKAIFHAEENVKRIAYINITIISNYCGLGKYEECFEMAQRQYWSLSTIKDFTYEFKTTLRYLLLSLLAMKKYGEIFKYIDLTQKIKMTEACIVLSAKYKMDPKTYMNYFNKEVHMDELTEKERECFTQLNQYLFHGNKNFFKHVNGFQINVFFPIILKLIKEE</sequence>